<keyword evidence="3" id="KW-1185">Reference proteome</keyword>
<protein>
    <submittedName>
        <fullName evidence="2">Uncharacterized protein</fullName>
    </submittedName>
</protein>
<evidence type="ECO:0000313" key="2">
    <source>
        <dbReference type="EMBL" id="SEM55574.1"/>
    </source>
</evidence>
<name>A0A1H7ZC48_9SPHN</name>
<dbReference type="Proteomes" id="UP000199206">
    <property type="component" value="Unassembled WGS sequence"/>
</dbReference>
<evidence type="ECO:0000256" key="1">
    <source>
        <dbReference type="SAM" id="MobiDB-lite"/>
    </source>
</evidence>
<gene>
    <name evidence="2" type="ORF">SAMN05192583_0614</name>
</gene>
<evidence type="ECO:0000313" key="3">
    <source>
        <dbReference type="Proteomes" id="UP000199206"/>
    </source>
</evidence>
<dbReference type="AlphaFoldDB" id="A0A1H7ZC48"/>
<sequence length="215" mass="23648">MRDNGIFFALGREAVVKSQQFNEGRREFEEVEQAQTPFTVGVYDKEAKAAGVLVRPGVSLSRREIATKVQYLLESVGLAQQYNMQIVVDPIPDPQGFIEILLSASRVTRFEFDFSVPNPPDDEKFVQRPLKEHEKRIGATEGKAVLEGPSLDADELVDLTRAVAAEGDHQLSPPHLAAPQPCRAGRSRSELIPSRGTVCGNWLGRQDSHPVASAS</sequence>
<dbReference type="OrthoDB" id="7551967at2"/>
<organism evidence="2 3">
    <name type="scientific">Sphingomonas gellani</name>
    <dbReference type="NCBI Taxonomy" id="1166340"/>
    <lineage>
        <taxon>Bacteria</taxon>
        <taxon>Pseudomonadati</taxon>
        <taxon>Pseudomonadota</taxon>
        <taxon>Alphaproteobacteria</taxon>
        <taxon>Sphingomonadales</taxon>
        <taxon>Sphingomonadaceae</taxon>
        <taxon>Sphingomonas</taxon>
    </lineage>
</organism>
<dbReference type="EMBL" id="FOCF01000001">
    <property type="protein sequence ID" value="SEM55574.1"/>
    <property type="molecule type" value="Genomic_DNA"/>
</dbReference>
<dbReference type="RefSeq" id="WP_093663944.1">
    <property type="nucleotide sequence ID" value="NZ_FOCF01000001.1"/>
</dbReference>
<feature type="region of interest" description="Disordered" evidence="1">
    <location>
        <begin position="167"/>
        <end position="189"/>
    </location>
</feature>
<proteinExistence type="predicted"/>
<accession>A0A1H7ZC48</accession>
<reference evidence="3" key="1">
    <citation type="submission" date="2016-10" db="EMBL/GenBank/DDBJ databases">
        <authorList>
            <person name="Varghese N."/>
            <person name="Submissions S."/>
        </authorList>
    </citation>
    <scope>NUCLEOTIDE SEQUENCE [LARGE SCALE GENOMIC DNA]</scope>
    <source>
        <strain evidence="3">S6-262</strain>
    </source>
</reference>